<dbReference type="InterPro" id="IPR007197">
    <property type="entry name" value="rSAM"/>
</dbReference>
<dbReference type="GO" id="GO:0051536">
    <property type="term" value="F:iron-sulfur cluster binding"/>
    <property type="evidence" value="ECO:0007669"/>
    <property type="project" value="UniProtKB-KW"/>
</dbReference>
<evidence type="ECO:0000256" key="1">
    <source>
        <dbReference type="ARBA" id="ARBA00001966"/>
    </source>
</evidence>
<dbReference type="SFLD" id="SFLDG01067">
    <property type="entry name" value="SPASM/twitch_domain_containing"/>
    <property type="match status" value="1"/>
</dbReference>
<keyword evidence="4" id="KW-0408">Iron</keyword>
<dbReference type="InterPro" id="IPR023867">
    <property type="entry name" value="Sulphatase_maturase_rSAM"/>
</dbReference>
<dbReference type="InterPro" id="IPR058240">
    <property type="entry name" value="rSAM_sf"/>
</dbReference>
<dbReference type="PROSITE" id="PS51918">
    <property type="entry name" value="RADICAL_SAM"/>
    <property type="match status" value="1"/>
</dbReference>
<accession>A0A174BUU6</accession>
<dbReference type="RefSeq" id="WP_055264256.1">
    <property type="nucleotide sequence ID" value="NZ_CABIXQ010000004.1"/>
</dbReference>
<gene>
    <name evidence="8" type="ORF">ERS852471_00853</name>
</gene>
<keyword evidence="3" id="KW-0479">Metal-binding</keyword>
<dbReference type="SFLD" id="SFLDG01072">
    <property type="entry name" value="dehydrogenase_like"/>
    <property type="match status" value="1"/>
</dbReference>
<dbReference type="SFLD" id="SFLDF00289">
    <property type="entry name" value="anaerobic_Cys-type_sulfatase-m"/>
    <property type="match status" value="1"/>
</dbReference>
<dbReference type="EMBL" id="CYZX01000004">
    <property type="protein sequence ID" value="CUO03368.1"/>
    <property type="molecule type" value="Genomic_DNA"/>
</dbReference>
<comment type="similarity">
    <text evidence="6">Belongs to the radical SAM superfamily. Anaerobic sulfatase-maturating enzyme family.</text>
</comment>
<comment type="cofactor">
    <cofactor evidence="1">
        <name>[4Fe-4S] cluster</name>
        <dbReference type="ChEBI" id="CHEBI:49883"/>
    </cofactor>
</comment>
<dbReference type="InterPro" id="IPR034485">
    <property type="entry name" value="Anaerobic_Cys-type_sulfatase-m"/>
</dbReference>
<dbReference type="Pfam" id="PF13186">
    <property type="entry name" value="SPASM"/>
    <property type="match status" value="1"/>
</dbReference>
<protein>
    <submittedName>
        <fullName evidence="8">Anaerobic sulfatase-maturating enzyme</fullName>
        <ecNumber evidence="8">1.8.98.-</ecNumber>
    </submittedName>
</protein>
<reference evidence="8 9" key="1">
    <citation type="submission" date="2015-09" db="EMBL/GenBank/DDBJ databases">
        <authorList>
            <consortium name="Pathogen Informatics"/>
        </authorList>
    </citation>
    <scope>NUCLEOTIDE SEQUENCE [LARGE SCALE GENOMIC DNA]</scope>
    <source>
        <strain evidence="8 9">2789STDY5834856</strain>
    </source>
</reference>
<dbReference type="CDD" id="cd01335">
    <property type="entry name" value="Radical_SAM"/>
    <property type="match status" value="1"/>
</dbReference>
<evidence type="ECO:0000256" key="2">
    <source>
        <dbReference type="ARBA" id="ARBA00022691"/>
    </source>
</evidence>
<dbReference type="NCBIfam" id="NF010321">
    <property type="entry name" value="PRK13758.1"/>
    <property type="match status" value="1"/>
</dbReference>
<dbReference type="SUPFAM" id="SSF102114">
    <property type="entry name" value="Radical SAM enzymes"/>
    <property type="match status" value="1"/>
</dbReference>
<dbReference type="EC" id="1.8.98.-" evidence="8"/>
<organism evidence="8 9">
    <name type="scientific">Clostridium disporicum</name>
    <dbReference type="NCBI Taxonomy" id="84024"/>
    <lineage>
        <taxon>Bacteria</taxon>
        <taxon>Bacillati</taxon>
        <taxon>Bacillota</taxon>
        <taxon>Clostridia</taxon>
        <taxon>Eubacteriales</taxon>
        <taxon>Clostridiaceae</taxon>
        <taxon>Clostridium</taxon>
    </lineage>
</organism>
<keyword evidence="2" id="KW-0949">S-adenosyl-L-methionine</keyword>
<evidence type="ECO:0000313" key="8">
    <source>
        <dbReference type="EMBL" id="CUO03368.1"/>
    </source>
</evidence>
<keyword evidence="8" id="KW-0560">Oxidoreductase</keyword>
<dbReference type="Proteomes" id="UP000095594">
    <property type="component" value="Unassembled WGS sequence"/>
</dbReference>
<dbReference type="PANTHER" id="PTHR43273">
    <property type="entry name" value="ANAEROBIC SULFATASE-MATURATING ENZYME HOMOLOG ASLB-RELATED"/>
    <property type="match status" value="1"/>
</dbReference>
<dbReference type="GO" id="GO:0046872">
    <property type="term" value="F:metal ion binding"/>
    <property type="evidence" value="ECO:0007669"/>
    <property type="project" value="UniProtKB-KW"/>
</dbReference>
<feature type="domain" description="Radical SAM core" evidence="7">
    <location>
        <begin position="1"/>
        <end position="240"/>
    </location>
</feature>
<dbReference type="SFLD" id="SFLDG01384">
    <property type="entry name" value="thioether_bond_formation_requi"/>
    <property type="match status" value="1"/>
</dbReference>
<evidence type="ECO:0000256" key="6">
    <source>
        <dbReference type="ARBA" id="ARBA00023601"/>
    </source>
</evidence>
<dbReference type="Gene3D" id="3.20.20.70">
    <property type="entry name" value="Aldolase class I"/>
    <property type="match status" value="1"/>
</dbReference>
<dbReference type="InterPro" id="IPR013785">
    <property type="entry name" value="Aldolase_TIM"/>
</dbReference>
<evidence type="ECO:0000256" key="4">
    <source>
        <dbReference type="ARBA" id="ARBA00023004"/>
    </source>
</evidence>
<dbReference type="InterPro" id="IPR023885">
    <property type="entry name" value="4Fe4S-binding_SPASM_dom"/>
</dbReference>
<evidence type="ECO:0000313" key="9">
    <source>
        <dbReference type="Proteomes" id="UP000095594"/>
    </source>
</evidence>
<dbReference type="NCBIfam" id="TIGR04085">
    <property type="entry name" value="rSAM_more_4Fe4S"/>
    <property type="match status" value="1"/>
</dbReference>
<dbReference type="SFLD" id="SFLDG01386">
    <property type="entry name" value="main_SPASM_domain-containing"/>
    <property type="match status" value="1"/>
</dbReference>
<keyword evidence="5" id="KW-0411">Iron-sulfur</keyword>
<dbReference type="SFLD" id="SFLDS00029">
    <property type="entry name" value="Radical_SAM"/>
    <property type="match status" value="1"/>
</dbReference>
<dbReference type="OrthoDB" id="9808591at2"/>
<dbReference type="AlphaFoldDB" id="A0A174BUU6"/>
<sequence length="372" mass="43512">MKRNISLMIKPSSSKCNLKCKYCFYHSIADARDIKDYGFMSKETLRQIVSKVDDYCDGGNCNIGFQGGESLLVGLDFYKELVKCTTEINNGTKFNYHIQTNGTLINDEIAKFFKENNFLVGVSLDGTKEIHNLNRIDPLNRDTFNSVMKGINILKKYDVNFNVLIVVTSALCKKIDSVYKFLKKNDFKYLQFIPCLDPLEIENGQTYSYSLNVEEYSKFLLNLFNLWYKDIMEGNYVSIRYFDNIVSLFLGQDYESCDMRGICSCQHIIESDGSMYPCDFYTYEKYSIGNILEETFDEIHHKNETINFMKESLNKNNKCSICRFKNICRGGCRRHRENSQDNMNYYCSAHYEFFSKTLDRFEIVANKLRRNM</sequence>
<dbReference type="PANTHER" id="PTHR43273:SF3">
    <property type="entry name" value="ANAEROBIC SULFATASE-MATURATING ENZYME HOMOLOG ASLB-RELATED"/>
    <property type="match status" value="1"/>
</dbReference>
<proteinExistence type="inferred from homology"/>
<dbReference type="NCBIfam" id="TIGR03942">
    <property type="entry name" value="sulfatase_rSAM"/>
    <property type="match status" value="1"/>
</dbReference>
<evidence type="ECO:0000256" key="5">
    <source>
        <dbReference type="ARBA" id="ARBA00023014"/>
    </source>
</evidence>
<dbReference type="Pfam" id="PF04055">
    <property type="entry name" value="Radical_SAM"/>
    <property type="match status" value="1"/>
</dbReference>
<evidence type="ECO:0000256" key="3">
    <source>
        <dbReference type="ARBA" id="ARBA00022723"/>
    </source>
</evidence>
<evidence type="ECO:0000259" key="7">
    <source>
        <dbReference type="PROSITE" id="PS51918"/>
    </source>
</evidence>
<dbReference type="GO" id="GO:0016491">
    <property type="term" value="F:oxidoreductase activity"/>
    <property type="evidence" value="ECO:0007669"/>
    <property type="project" value="UniProtKB-KW"/>
</dbReference>
<name>A0A174BUU6_9CLOT</name>